<proteinExistence type="predicted"/>
<dbReference type="EMBL" id="BDIP01003397">
    <property type="protein sequence ID" value="GCA63403.1"/>
    <property type="molecule type" value="Genomic_DNA"/>
</dbReference>
<protein>
    <submittedName>
        <fullName evidence="1">Uncharacterized protein</fullName>
    </submittedName>
</protein>
<gene>
    <name evidence="1" type="ORF">KIPB_009737</name>
</gene>
<sequence length="133" mass="14864">MSMDEEKKEALRGILSRVTQDIPELAALRDGDRDQCMDGLLEMLTDHFEREGDKGAEHLEAMANPDPSESLAKQILCCKACERAYPKVQTALEGIANMVDLVPGFNMRVWLCLPEGMERRGVSISFVSQMEFG</sequence>
<evidence type="ECO:0000313" key="2">
    <source>
        <dbReference type="Proteomes" id="UP000265618"/>
    </source>
</evidence>
<reference evidence="1 2" key="1">
    <citation type="journal article" date="2018" name="PLoS ONE">
        <title>The draft genome of Kipferlia bialata reveals reductive genome evolution in fornicate parasites.</title>
        <authorList>
            <person name="Tanifuji G."/>
            <person name="Takabayashi S."/>
            <person name="Kume K."/>
            <person name="Takagi M."/>
            <person name="Nakayama T."/>
            <person name="Kamikawa R."/>
            <person name="Inagaki Y."/>
            <person name="Hashimoto T."/>
        </authorList>
    </citation>
    <scope>NUCLEOTIDE SEQUENCE [LARGE SCALE GENOMIC DNA]</scope>
    <source>
        <strain evidence="1">NY0173</strain>
    </source>
</reference>
<name>A0A391NYC1_9EUKA</name>
<organism evidence="1 2">
    <name type="scientific">Kipferlia bialata</name>
    <dbReference type="NCBI Taxonomy" id="797122"/>
    <lineage>
        <taxon>Eukaryota</taxon>
        <taxon>Metamonada</taxon>
        <taxon>Carpediemonas-like organisms</taxon>
        <taxon>Kipferlia</taxon>
    </lineage>
</organism>
<dbReference type="AlphaFoldDB" id="A0A391NYC1"/>
<dbReference type="Proteomes" id="UP000265618">
    <property type="component" value="Unassembled WGS sequence"/>
</dbReference>
<feature type="non-terminal residue" evidence="1">
    <location>
        <position position="133"/>
    </location>
</feature>
<accession>A0A391NYC1</accession>
<keyword evidence="2" id="KW-1185">Reference proteome</keyword>
<comment type="caution">
    <text evidence="1">The sequence shown here is derived from an EMBL/GenBank/DDBJ whole genome shotgun (WGS) entry which is preliminary data.</text>
</comment>
<evidence type="ECO:0000313" key="1">
    <source>
        <dbReference type="EMBL" id="GCA63403.1"/>
    </source>
</evidence>